<dbReference type="InterPro" id="IPR052164">
    <property type="entry name" value="Anthracycline_SecMetBiosynth"/>
</dbReference>
<dbReference type="EMBL" id="JBHUIP010000001">
    <property type="protein sequence ID" value="MFD2261373.1"/>
    <property type="molecule type" value="Genomic_DNA"/>
</dbReference>
<evidence type="ECO:0000313" key="2">
    <source>
        <dbReference type="EMBL" id="MFD2261373.1"/>
    </source>
</evidence>
<dbReference type="InterPro" id="IPR029068">
    <property type="entry name" value="Glyas_Bleomycin-R_OHBP_Dase"/>
</dbReference>
<dbReference type="InterPro" id="IPR037523">
    <property type="entry name" value="VOC_core"/>
</dbReference>
<protein>
    <submittedName>
        <fullName evidence="2">VOC family protein</fullName>
    </submittedName>
</protein>
<dbReference type="PANTHER" id="PTHR33993:SF2">
    <property type="entry name" value="VOC DOMAIN-CONTAINING PROTEIN"/>
    <property type="match status" value="1"/>
</dbReference>
<proteinExistence type="predicted"/>
<evidence type="ECO:0000313" key="3">
    <source>
        <dbReference type="Proteomes" id="UP001597295"/>
    </source>
</evidence>
<sequence length="124" mass="13139">MNLILHVEIPVLDIERAMGFYAAVFGIEFGEIVEIHGNRMAYFPFTSGMDGASGALAEGDAYVPTLNGAILYLGVSDIDDTLAKAEQQGSRLLFPKTDVGDGKLFVAEISDSEGNRIAIQAAAG</sequence>
<gene>
    <name evidence="2" type="ORF">ACFSM5_00640</name>
</gene>
<keyword evidence="3" id="KW-1185">Reference proteome</keyword>
<dbReference type="PANTHER" id="PTHR33993">
    <property type="entry name" value="GLYOXALASE-RELATED"/>
    <property type="match status" value="1"/>
</dbReference>
<dbReference type="Gene3D" id="3.10.180.10">
    <property type="entry name" value="2,3-Dihydroxybiphenyl 1,2-Dioxygenase, domain 1"/>
    <property type="match status" value="1"/>
</dbReference>
<reference evidence="3" key="1">
    <citation type="journal article" date="2019" name="Int. J. Syst. Evol. Microbiol.">
        <title>The Global Catalogue of Microorganisms (GCM) 10K type strain sequencing project: providing services to taxonomists for standard genome sequencing and annotation.</title>
        <authorList>
            <consortium name="The Broad Institute Genomics Platform"/>
            <consortium name="The Broad Institute Genome Sequencing Center for Infectious Disease"/>
            <person name="Wu L."/>
            <person name="Ma J."/>
        </authorList>
    </citation>
    <scope>NUCLEOTIDE SEQUENCE [LARGE SCALE GENOMIC DNA]</scope>
    <source>
        <strain evidence="3">CGMCC 1.19062</strain>
    </source>
</reference>
<evidence type="ECO:0000259" key="1">
    <source>
        <dbReference type="PROSITE" id="PS51819"/>
    </source>
</evidence>
<dbReference type="PROSITE" id="PS51819">
    <property type="entry name" value="VOC"/>
    <property type="match status" value="1"/>
</dbReference>
<dbReference type="SUPFAM" id="SSF54593">
    <property type="entry name" value="Glyoxalase/Bleomycin resistance protein/Dihydroxybiphenyl dioxygenase"/>
    <property type="match status" value="1"/>
</dbReference>
<dbReference type="RefSeq" id="WP_379874044.1">
    <property type="nucleotide sequence ID" value="NZ_JBHUIP010000001.1"/>
</dbReference>
<dbReference type="CDD" id="cd07247">
    <property type="entry name" value="SgaA_N_like"/>
    <property type="match status" value="1"/>
</dbReference>
<organism evidence="2 3">
    <name type="scientific">Lacibacterium aquatile</name>
    <dbReference type="NCBI Taxonomy" id="1168082"/>
    <lineage>
        <taxon>Bacteria</taxon>
        <taxon>Pseudomonadati</taxon>
        <taxon>Pseudomonadota</taxon>
        <taxon>Alphaproteobacteria</taxon>
        <taxon>Rhodospirillales</taxon>
        <taxon>Rhodospirillaceae</taxon>
    </lineage>
</organism>
<name>A0ABW5DJT1_9PROT</name>
<dbReference type="Pfam" id="PF00903">
    <property type="entry name" value="Glyoxalase"/>
    <property type="match status" value="1"/>
</dbReference>
<comment type="caution">
    <text evidence="2">The sequence shown here is derived from an EMBL/GenBank/DDBJ whole genome shotgun (WGS) entry which is preliminary data.</text>
</comment>
<feature type="domain" description="VOC" evidence="1">
    <location>
        <begin position="3"/>
        <end position="122"/>
    </location>
</feature>
<dbReference type="InterPro" id="IPR004360">
    <property type="entry name" value="Glyas_Fos-R_dOase_dom"/>
</dbReference>
<accession>A0ABW5DJT1</accession>
<dbReference type="Proteomes" id="UP001597295">
    <property type="component" value="Unassembled WGS sequence"/>
</dbReference>